<keyword evidence="4 14" id="KW-0813">Transport</keyword>
<keyword evidence="10 14" id="KW-0445">Lipid transport</keyword>
<evidence type="ECO:0000256" key="14">
    <source>
        <dbReference type="RuleBase" id="RU368054"/>
    </source>
</evidence>
<evidence type="ECO:0000256" key="5">
    <source>
        <dbReference type="ARBA" id="ARBA00022513"/>
    </source>
</evidence>
<dbReference type="Proteomes" id="UP000694863">
    <property type="component" value="Unplaced"/>
</dbReference>
<reference evidence="17" key="1">
    <citation type="submission" date="2025-08" db="UniProtKB">
        <authorList>
            <consortium name="RefSeq"/>
        </authorList>
    </citation>
    <scope>IDENTIFICATION</scope>
</reference>
<keyword evidence="9 14" id="KW-0442">Lipid degradation</keyword>
<name>A0ABM0IY22_ECHTE</name>
<evidence type="ECO:0000256" key="1">
    <source>
        <dbReference type="ARBA" id="ARBA00004613"/>
    </source>
</evidence>
<proteinExistence type="inferred from homology"/>
<protein>
    <recommendedName>
        <fullName evidence="3 14">Apolipoprotein C-II</fullName>
        <shortName evidence="14">Apo-CII</shortName>
        <shortName evidence="14">ApoC-II</shortName>
    </recommendedName>
    <alternativeName>
        <fullName evidence="13 14">Apolipoprotein C2</fullName>
    </alternativeName>
</protein>
<evidence type="ECO:0000256" key="13">
    <source>
        <dbReference type="ARBA" id="ARBA00031176"/>
    </source>
</evidence>
<feature type="signal peptide" evidence="15">
    <location>
        <begin position="1"/>
        <end position="17"/>
    </location>
</feature>
<evidence type="ECO:0000256" key="3">
    <source>
        <dbReference type="ARBA" id="ARBA00013947"/>
    </source>
</evidence>
<keyword evidence="5 14" id="KW-0162">Chylomicron</keyword>
<evidence type="ECO:0000256" key="11">
    <source>
        <dbReference type="ARBA" id="ARBA00023098"/>
    </source>
</evidence>
<dbReference type="Gene3D" id="1.10.1440.10">
    <property type="entry name" value="Apolipoprotein C-II"/>
    <property type="match status" value="1"/>
</dbReference>
<keyword evidence="16" id="KW-1185">Reference proteome</keyword>
<comment type="similarity">
    <text evidence="2 14">Belongs to the apolipoprotein C2 family.</text>
</comment>
<accession>A0ABM0IY22</accession>
<dbReference type="PANTHER" id="PTHR16566:SF0">
    <property type="entry name" value="APOLIPOPROTEIN C-II"/>
    <property type="match status" value="1"/>
</dbReference>
<evidence type="ECO:0000256" key="2">
    <source>
        <dbReference type="ARBA" id="ARBA00007221"/>
    </source>
</evidence>
<dbReference type="PANTHER" id="PTHR16566">
    <property type="entry name" value="APOLIPOPROTEIN C-II"/>
    <property type="match status" value="1"/>
</dbReference>
<dbReference type="GeneID" id="101659645"/>
<evidence type="ECO:0000256" key="9">
    <source>
        <dbReference type="ARBA" id="ARBA00022963"/>
    </source>
</evidence>
<organism evidence="16 17">
    <name type="scientific">Echinops telfairi</name>
    <name type="common">Lesser hedgehog tenrec</name>
    <dbReference type="NCBI Taxonomy" id="9371"/>
    <lineage>
        <taxon>Eukaryota</taxon>
        <taxon>Metazoa</taxon>
        <taxon>Chordata</taxon>
        <taxon>Craniata</taxon>
        <taxon>Vertebrata</taxon>
        <taxon>Euteleostomi</taxon>
        <taxon>Mammalia</taxon>
        <taxon>Eutheria</taxon>
        <taxon>Afrotheria</taxon>
        <taxon>Tenrecidae</taxon>
        <taxon>Tenrecinae</taxon>
        <taxon>Echinops</taxon>
    </lineage>
</organism>
<dbReference type="InterPro" id="IPR023121">
    <property type="entry name" value="ApoC-II_dom_sf"/>
</dbReference>
<dbReference type="Pfam" id="PF05355">
    <property type="entry name" value="Apo-CII"/>
    <property type="match status" value="1"/>
</dbReference>
<evidence type="ECO:0000256" key="10">
    <source>
        <dbReference type="ARBA" id="ARBA00023055"/>
    </source>
</evidence>
<evidence type="ECO:0000256" key="4">
    <source>
        <dbReference type="ARBA" id="ARBA00022448"/>
    </source>
</evidence>
<keyword evidence="11 14" id="KW-0443">Lipid metabolism</keyword>
<dbReference type="InterPro" id="IPR008019">
    <property type="entry name" value="Apo-CII"/>
</dbReference>
<sequence length="101" mass="11110">MATRYLLVFFLVLLVLGLEVRGASLLQADEPGSPALLSQVQDSIYRYWDSAKTAAQGLYSKTYLPSLDEKIRGLYSQSTAAMTTYAGIMTDQLLALLKGEQ</sequence>
<comment type="function">
    <text evidence="14">Component of chylomicrons, very low-density lipoproteins (VLDL), low-density lipoproteins (LDL), and high-density lipoproteins (HDL) in plasma. Plays an important role in lipoprotein metabolism as an activator of lipoprotein lipase.</text>
</comment>
<dbReference type="RefSeq" id="XP_004710435.1">
    <property type="nucleotide sequence ID" value="XM_004710378.2"/>
</dbReference>
<keyword evidence="8 14" id="KW-0345">HDL</keyword>
<evidence type="ECO:0000256" key="12">
    <source>
        <dbReference type="ARBA" id="ARBA00023313"/>
    </source>
</evidence>
<gene>
    <name evidence="17" type="primary">APOC2</name>
</gene>
<keyword evidence="6 14" id="KW-0964">Secreted</keyword>
<keyword evidence="7 14" id="KW-0427">LDL</keyword>
<comment type="subcellular location">
    <subcellularLocation>
        <location evidence="1 14">Secreted</location>
    </subcellularLocation>
</comment>
<evidence type="ECO:0000256" key="8">
    <source>
        <dbReference type="ARBA" id="ARBA00022850"/>
    </source>
</evidence>
<evidence type="ECO:0000313" key="17">
    <source>
        <dbReference type="RefSeq" id="XP_004710435.1"/>
    </source>
</evidence>
<keyword evidence="14 15" id="KW-0732">Signal</keyword>
<evidence type="ECO:0000256" key="7">
    <source>
        <dbReference type="ARBA" id="ARBA00022710"/>
    </source>
</evidence>
<evidence type="ECO:0000313" key="16">
    <source>
        <dbReference type="Proteomes" id="UP000694863"/>
    </source>
</evidence>
<evidence type="ECO:0000256" key="15">
    <source>
        <dbReference type="SAM" id="SignalP"/>
    </source>
</evidence>
<evidence type="ECO:0000256" key="6">
    <source>
        <dbReference type="ARBA" id="ARBA00022525"/>
    </source>
</evidence>
<keyword evidence="12 14" id="KW-0850">VLDL</keyword>
<feature type="chain" id="PRO_5047354272" description="Apolipoprotein C-II" evidence="15">
    <location>
        <begin position="18"/>
        <end position="101"/>
    </location>
</feature>